<name>A0ABP8ZB57_9ACTN</name>
<protein>
    <recommendedName>
        <fullName evidence="4">Lipoprotein</fullName>
    </recommendedName>
</protein>
<comment type="caution">
    <text evidence="2">The sequence shown here is derived from an EMBL/GenBank/DDBJ whole genome shotgun (WGS) entry which is preliminary data.</text>
</comment>
<evidence type="ECO:0000313" key="2">
    <source>
        <dbReference type="EMBL" id="GAA4750894.1"/>
    </source>
</evidence>
<proteinExistence type="predicted"/>
<sequence>MRRLVLLGLVVPLLVACGDDKDGYCDAVKDNQKALSEQIGSTDPDALLEALDIFRELQDRAPSDIADEWQALVGGIGGLREAVEAAGADPDTYDPASPPPGVTPEEQKQILAASRRLTSAETLQALKAVEQQVRDVCHTPLFL</sequence>
<organism evidence="2 3">
    <name type="scientific">Nocardioides endophyticus</name>
    <dbReference type="NCBI Taxonomy" id="1353775"/>
    <lineage>
        <taxon>Bacteria</taxon>
        <taxon>Bacillati</taxon>
        <taxon>Actinomycetota</taxon>
        <taxon>Actinomycetes</taxon>
        <taxon>Propionibacteriales</taxon>
        <taxon>Nocardioidaceae</taxon>
        <taxon>Nocardioides</taxon>
    </lineage>
</organism>
<dbReference type="PROSITE" id="PS51257">
    <property type="entry name" value="PROKAR_LIPOPROTEIN"/>
    <property type="match status" value="1"/>
</dbReference>
<dbReference type="Proteomes" id="UP001499882">
    <property type="component" value="Unassembled WGS sequence"/>
</dbReference>
<evidence type="ECO:0000256" key="1">
    <source>
        <dbReference type="SAM" id="MobiDB-lite"/>
    </source>
</evidence>
<gene>
    <name evidence="2" type="ORF">GCM10023350_40140</name>
</gene>
<accession>A0ABP8ZB57</accession>
<feature type="region of interest" description="Disordered" evidence="1">
    <location>
        <begin position="86"/>
        <end position="105"/>
    </location>
</feature>
<keyword evidence="3" id="KW-1185">Reference proteome</keyword>
<dbReference type="RefSeq" id="WP_345528744.1">
    <property type="nucleotide sequence ID" value="NZ_BAABKN010000026.1"/>
</dbReference>
<dbReference type="EMBL" id="BAABKN010000026">
    <property type="protein sequence ID" value="GAA4750894.1"/>
    <property type="molecule type" value="Genomic_DNA"/>
</dbReference>
<evidence type="ECO:0008006" key="4">
    <source>
        <dbReference type="Google" id="ProtNLM"/>
    </source>
</evidence>
<evidence type="ECO:0000313" key="3">
    <source>
        <dbReference type="Proteomes" id="UP001499882"/>
    </source>
</evidence>
<reference evidence="3" key="1">
    <citation type="journal article" date="2019" name="Int. J. Syst. Evol. Microbiol.">
        <title>The Global Catalogue of Microorganisms (GCM) 10K type strain sequencing project: providing services to taxonomists for standard genome sequencing and annotation.</title>
        <authorList>
            <consortium name="The Broad Institute Genomics Platform"/>
            <consortium name="The Broad Institute Genome Sequencing Center for Infectious Disease"/>
            <person name="Wu L."/>
            <person name="Ma J."/>
        </authorList>
    </citation>
    <scope>NUCLEOTIDE SEQUENCE [LARGE SCALE GENOMIC DNA]</scope>
    <source>
        <strain evidence="3">JCM 18532</strain>
    </source>
</reference>